<evidence type="ECO:0008006" key="13">
    <source>
        <dbReference type="Google" id="ProtNLM"/>
    </source>
</evidence>
<dbReference type="KEGG" id="hro:HELRODRAFT_187585"/>
<dbReference type="UniPathway" id="UPA00196"/>
<dbReference type="GeneID" id="20210655"/>
<dbReference type="Pfam" id="PF06728">
    <property type="entry name" value="PIG-U"/>
    <property type="match status" value="1"/>
</dbReference>
<comment type="subcellular location">
    <subcellularLocation>
        <location evidence="1">Endoplasmic reticulum membrane</location>
        <topology evidence="1">Multi-pass membrane protein</topology>
    </subcellularLocation>
</comment>
<name>T1FPA8_HELRO</name>
<proteinExistence type="inferred from homology"/>
<feature type="transmembrane region" description="Helical" evidence="9">
    <location>
        <begin position="286"/>
        <end position="304"/>
    </location>
</feature>
<dbReference type="InterPro" id="IPR009600">
    <property type="entry name" value="PIG-U"/>
</dbReference>
<dbReference type="OMA" id="ALWHLWI"/>
<protein>
    <recommendedName>
        <fullName evidence="13">Phosphatidylinositol glycan anchor biosynthesis class U protein</fullName>
    </recommendedName>
</protein>
<dbReference type="HOGENOM" id="CLU_030193_0_0_1"/>
<dbReference type="AlphaFoldDB" id="T1FPA8"/>
<feature type="transmembrane region" description="Helical" evidence="9">
    <location>
        <begin position="86"/>
        <end position="107"/>
    </location>
</feature>
<dbReference type="EMBL" id="KB097667">
    <property type="protein sequence ID" value="ESN92106.1"/>
    <property type="molecule type" value="Genomic_DNA"/>
</dbReference>
<organism evidence="11 12">
    <name type="scientific">Helobdella robusta</name>
    <name type="common">Californian leech</name>
    <dbReference type="NCBI Taxonomy" id="6412"/>
    <lineage>
        <taxon>Eukaryota</taxon>
        <taxon>Metazoa</taxon>
        <taxon>Spiralia</taxon>
        <taxon>Lophotrochozoa</taxon>
        <taxon>Annelida</taxon>
        <taxon>Clitellata</taxon>
        <taxon>Hirudinea</taxon>
        <taxon>Rhynchobdellida</taxon>
        <taxon>Glossiphoniidae</taxon>
        <taxon>Helobdella</taxon>
    </lineage>
</organism>
<gene>
    <name evidence="11" type="primary">20210655</name>
    <name evidence="10" type="ORF">HELRODRAFT_187585</name>
</gene>
<dbReference type="PANTHER" id="PTHR13121:SF0">
    <property type="entry name" value="PHOSPHATIDYLINOSITOL GLYCAN ANCHOR BIOSYNTHESIS CLASS U PROTEIN"/>
    <property type="match status" value="1"/>
</dbReference>
<dbReference type="FunCoup" id="T1FPA8">
    <property type="interactions" value="1525"/>
</dbReference>
<keyword evidence="5 9" id="KW-0812">Transmembrane</keyword>
<sequence>MELSVYLILLTGSVLRLLLFDTDIAVWLSDRNELSTPVTSWKRLTEGLTLTRLGISPYDGDVYHEAPLTLAFWDKMDQLFGSSIKYLFIISDFLIGVLLYKIGTLFASQVLNEQNKEAATYHPTAIEIIIKNETVRTNRLYTVAAYMLNPICIASCVARSTGILNNLAIVLSFHSALRRNRLWMCISIAGATYLSLYPIVLLIPLTIYLSRKDEEETKTIKHIKIYSFFQSLIACISFFGILLYFSHQIEGNWKFLHCTFGFILNAPDHSPNYGIFWYFFTELFEHFRLFFVCVFQIHAFLYVLPLSCRLVADPFFAAYLSIAFTCVFKSYPSYGDMALWGSMIFLWSHTFRHLRSSFLSLITLIVATILGPVLWHLWMYAGSANANFYFASSLAISAAQVFIIFDLLFAYQKRKLELKMGVKQKGPDGKPVKYYLE</sequence>
<reference evidence="10 12" key="2">
    <citation type="journal article" date="2013" name="Nature">
        <title>Insights into bilaterian evolution from three spiralian genomes.</title>
        <authorList>
            <person name="Simakov O."/>
            <person name="Marletaz F."/>
            <person name="Cho S.J."/>
            <person name="Edsinger-Gonzales E."/>
            <person name="Havlak P."/>
            <person name="Hellsten U."/>
            <person name="Kuo D.H."/>
            <person name="Larsson T."/>
            <person name="Lv J."/>
            <person name="Arendt D."/>
            <person name="Savage R."/>
            <person name="Osoegawa K."/>
            <person name="de Jong P."/>
            <person name="Grimwood J."/>
            <person name="Chapman J.A."/>
            <person name="Shapiro H."/>
            <person name="Aerts A."/>
            <person name="Otillar R.P."/>
            <person name="Terry A.Y."/>
            <person name="Boore J.L."/>
            <person name="Grigoriev I.V."/>
            <person name="Lindberg D.R."/>
            <person name="Seaver E.C."/>
            <person name="Weisblat D.A."/>
            <person name="Putnam N.H."/>
            <person name="Rokhsar D.S."/>
        </authorList>
    </citation>
    <scope>NUCLEOTIDE SEQUENCE</scope>
</reference>
<evidence type="ECO:0000256" key="1">
    <source>
        <dbReference type="ARBA" id="ARBA00004477"/>
    </source>
</evidence>
<dbReference type="CTD" id="20210655"/>
<dbReference type="GO" id="GO:0016255">
    <property type="term" value="P:attachment of GPI anchor to protein"/>
    <property type="evidence" value="ECO:0000318"/>
    <property type="project" value="GO_Central"/>
</dbReference>
<evidence type="ECO:0000313" key="11">
    <source>
        <dbReference type="EnsemblMetazoa" id="HelroP187585"/>
    </source>
</evidence>
<feature type="transmembrane region" description="Helical" evidence="9">
    <location>
        <begin position="361"/>
        <end position="381"/>
    </location>
</feature>
<dbReference type="STRING" id="6412.T1FPA8"/>
<evidence type="ECO:0000256" key="5">
    <source>
        <dbReference type="ARBA" id="ARBA00022692"/>
    </source>
</evidence>
<evidence type="ECO:0000256" key="6">
    <source>
        <dbReference type="ARBA" id="ARBA00022824"/>
    </source>
</evidence>
<dbReference type="eggNOG" id="KOG2552">
    <property type="taxonomic scope" value="Eukaryota"/>
</dbReference>
<keyword evidence="8 9" id="KW-0472">Membrane</keyword>
<evidence type="ECO:0000256" key="8">
    <source>
        <dbReference type="ARBA" id="ARBA00023136"/>
    </source>
</evidence>
<dbReference type="OrthoDB" id="549017at2759"/>
<feature type="transmembrane region" description="Helical" evidence="9">
    <location>
        <begin position="225"/>
        <end position="245"/>
    </location>
</feature>
<reference evidence="12" key="1">
    <citation type="submission" date="2012-12" db="EMBL/GenBank/DDBJ databases">
        <authorList>
            <person name="Hellsten U."/>
            <person name="Grimwood J."/>
            <person name="Chapman J.A."/>
            <person name="Shapiro H."/>
            <person name="Aerts A."/>
            <person name="Otillar R.P."/>
            <person name="Terry A.Y."/>
            <person name="Boore J.L."/>
            <person name="Simakov O."/>
            <person name="Marletaz F."/>
            <person name="Cho S.-J."/>
            <person name="Edsinger-Gonzales E."/>
            <person name="Havlak P."/>
            <person name="Kuo D.-H."/>
            <person name="Larsson T."/>
            <person name="Lv J."/>
            <person name="Arendt D."/>
            <person name="Savage R."/>
            <person name="Osoegawa K."/>
            <person name="de Jong P."/>
            <person name="Lindberg D.R."/>
            <person name="Seaver E.C."/>
            <person name="Weisblat D.A."/>
            <person name="Putnam N.H."/>
            <person name="Grigoriev I.V."/>
            <person name="Rokhsar D.S."/>
        </authorList>
    </citation>
    <scope>NUCLEOTIDE SEQUENCE</scope>
</reference>
<evidence type="ECO:0000256" key="7">
    <source>
        <dbReference type="ARBA" id="ARBA00022989"/>
    </source>
</evidence>
<dbReference type="EMBL" id="AMQM01007784">
    <property type="status" value="NOT_ANNOTATED_CDS"/>
    <property type="molecule type" value="Genomic_DNA"/>
</dbReference>
<feature type="transmembrane region" description="Helical" evidence="9">
    <location>
        <begin position="387"/>
        <end position="411"/>
    </location>
</feature>
<keyword evidence="7 9" id="KW-1133">Transmembrane helix</keyword>
<accession>T1FPA8</accession>
<reference evidence="11" key="3">
    <citation type="submission" date="2015-06" db="UniProtKB">
        <authorList>
            <consortium name="EnsemblMetazoa"/>
        </authorList>
    </citation>
    <scope>IDENTIFICATION</scope>
</reference>
<dbReference type="EMBL" id="AMQM01007785">
    <property type="status" value="NOT_ANNOTATED_CDS"/>
    <property type="molecule type" value="Genomic_DNA"/>
</dbReference>
<dbReference type="RefSeq" id="XP_009029763.1">
    <property type="nucleotide sequence ID" value="XM_009031515.1"/>
</dbReference>
<keyword evidence="4" id="KW-0337">GPI-anchor biosynthesis</keyword>
<dbReference type="EnsemblMetazoa" id="HelroT187585">
    <property type="protein sequence ID" value="HelroP187585"/>
    <property type="gene ID" value="HelroG187585"/>
</dbReference>
<evidence type="ECO:0000256" key="9">
    <source>
        <dbReference type="SAM" id="Phobius"/>
    </source>
</evidence>
<keyword evidence="6" id="KW-0256">Endoplasmic reticulum</keyword>
<feature type="transmembrane region" description="Helical" evidence="9">
    <location>
        <begin position="181"/>
        <end position="205"/>
    </location>
</feature>
<dbReference type="InParanoid" id="T1FPA8"/>
<comment type="pathway">
    <text evidence="2">Glycolipid biosynthesis; glycosylphosphatidylinositol-anchor biosynthesis.</text>
</comment>
<dbReference type="GO" id="GO:0006506">
    <property type="term" value="P:GPI anchor biosynthetic process"/>
    <property type="evidence" value="ECO:0007669"/>
    <property type="project" value="UniProtKB-UniPathway"/>
</dbReference>
<dbReference type="Proteomes" id="UP000015101">
    <property type="component" value="Unassembled WGS sequence"/>
</dbReference>
<comment type="similarity">
    <text evidence="3">Belongs to the PIGU family.</text>
</comment>
<keyword evidence="12" id="KW-1185">Reference proteome</keyword>
<evidence type="ECO:0000313" key="10">
    <source>
        <dbReference type="EMBL" id="ESN92106.1"/>
    </source>
</evidence>
<evidence type="ECO:0000256" key="3">
    <source>
        <dbReference type="ARBA" id="ARBA00010026"/>
    </source>
</evidence>
<evidence type="ECO:0000313" key="12">
    <source>
        <dbReference type="Proteomes" id="UP000015101"/>
    </source>
</evidence>
<evidence type="ECO:0000256" key="2">
    <source>
        <dbReference type="ARBA" id="ARBA00004687"/>
    </source>
</evidence>
<feature type="transmembrane region" description="Helical" evidence="9">
    <location>
        <begin position="6"/>
        <end position="28"/>
    </location>
</feature>
<dbReference type="GO" id="GO:0042765">
    <property type="term" value="C:GPI-anchor transamidase complex"/>
    <property type="evidence" value="ECO:0000318"/>
    <property type="project" value="GO_Central"/>
</dbReference>
<evidence type="ECO:0000256" key="4">
    <source>
        <dbReference type="ARBA" id="ARBA00022502"/>
    </source>
</evidence>
<dbReference type="PANTHER" id="PTHR13121">
    <property type="entry name" value="GPI TRANSAMIDASE COMPONENT PIG-U"/>
    <property type="match status" value="1"/>
</dbReference>